<dbReference type="AlphaFoldDB" id="A0A381PPV8"/>
<dbReference type="PROSITE" id="PS00072">
    <property type="entry name" value="ACYL_COA_DH_1"/>
    <property type="match status" value="1"/>
</dbReference>
<comment type="similarity">
    <text evidence="2">Belongs to the acyl-CoA dehydrogenase family.</text>
</comment>
<name>A0A381PPV8_9ZZZZ</name>
<dbReference type="PROSITE" id="PS00073">
    <property type="entry name" value="ACYL_COA_DH_2"/>
    <property type="match status" value="1"/>
</dbReference>
<dbReference type="InterPro" id="IPR036250">
    <property type="entry name" value="AcylCo_DH-like_C"/>
</dbReference>
<reference evidence="9" key="1">
    <citation type="submission" date="2018-05" db="EMBL/GenBank/DDBJ databases">
        <authorList>
            <person name="Lanie J.A."/>
            <person name="Ng W.-L."/>
            <person name="Kazmierczak K.M."/>
            <person name="Andrzejewski T.M."/>
            <person name="Davidsen T.M."/>
            <person name="Wayne K.J."/>
            <person name="Tettelin H."/>
            <person name="Glass J.I."/>
            <person name="Rusch D."/>
            <person name="Podicherti R."/>
            <person name="Tsui H.-C.T."/>
            <person name="Winkler M.E."/>
        </authorList>
    </citation>
    <scope>NUCLEOTIDE SEQUENCE</scope>
</reference>
<dbReference type="FunFam" id="1.20.140.10:FF:000004">
    <property type="entry name" value="Acyl-CoA dehydrogenase FadE25"/>
    <property type="match status" value="1"/>
</dbReference>
<keyword evidence="5" id="KW-0560">Oxidoreductase</keyword>
<comment type="cofactor">
    <cofactor evidence="1">
        <name>FAD</name>
        <dbReference type="ChEBI" id="CHEBI:57692"/>
    </cofactor>
</comment>
<evidence type="ECO:0000259" key="7">
    <source>
        <dbReference type="Pfam" id="PF02770"/>
    </source>
</evidence>
<evidence type="ECO:0000256" key="5">
    <source>
        <dbReference type="ARBA" id="ARBA00023002"/>
    </source>
</evidence>
<evidence type="ECO:0008006" key="10">
    <source>
        <dbReference type="Google" id="ProtNLM"/>
    </source>
</evidence>
<dbReference type="SUPFAM" id="SSF47203">
    <property type="entry name" value="Acyl-CoA dehydrogenase C-terminal domain-like"/>
    <property type="match status" value="1"/>
</dbReference>
<evidence type="ECO:0000259" key="6">
    <source>
        <dbReference type="Pfam" id="PF00441"/>
    </source>
</evidence>
<dbReference type="Pfam" id="PF02770">
    <property type="entry name" value="Acyl-CoA_dh_M"/>
    <property type="match status" value="1"/>
</dbReference>
<dbReference type="PIRSF" id="PIRSF016578">
    <property type="entry name" value="HsaA"/>
    <property type="match status" value="1"/>
</dbReference>
<evidence type="ECO:0000256" key="1">
    <source>
        <dbReference type="ARBA" id="ARBA00001974"/>
    </source>
</evidence>
<dbReference type="InterPro" id="IPR037069">
    <property type="entry name" value="AcylCoA_DH/ox_N_sf"/>
</dbReference>
<proteinExistence type="inferred from homology"/>
<organism evidence="9">
    <name type="scientific">marine metagenome</name>
    <dbReference type="NCBI Taxonomy" id="408172"/>
    <lineage>
        <taxon>unclassified sequences</taxon>
        <taxon>metagenomes</taxon>
        <taxon>ecological metagenomes</taxon>
    </lineage>
</organism>
<evidence type="ECO:0000259" key="8">
    <source>
        <dbReference type="Pfam" id="PF02771"/>
    </source>
</evidence>
<evidence type="ECO:0000313" key="9">
    <source>
        <dbReference type="EMBL" id="SUZ69075.1"/>
    </source>
</evidence>
<evidence type="ECO:0000256" key="3">
    <source>
        <dbReference type="ARBA" id="ARBA00022630"/>
    </source>
</evidence>
<dbReference type="SUPFAM" id="SSF56645">
    <property type="entry name" value="Acyl-CoA dehydrogenase NM domain-like"/>
    <property type="match status" value="1"/>
</dbReference>
<dbReference type="GO" id="GO:0003995">
    <property type="term" value="F:acyl-CoA dehydrogenase activity"/>
    <property type="evidence" value="ECO:0007669"/>
    <property type="project" value="InterPro"/>
</dbReference>
<keyword evidence="3" id="KW-0285">Flavoprotein</keyword>
<dbReference type="Gene3D" id="1.20.140.10">
    <property type="entry name" value="Butyryl-CoA Dehydrogenase, subunit A, domain 3"/>
    <property type="match status" value="1"/>
</dbReference>
<protein>
    <recommendedName>
        <fullName evidence="10">Acyl-CoA dehydrogenase</fullName>
    </recommendedName>
</protein>
<dbReference type="InterPro" id="IPR006091">
    <property type="entry name" value="Acyl-CoA_Oxase/DH_mid-dom"/>
</dbReference>
<dbReference type="InterPro" id="IPR013786">
    <property type="entry name" value="AcylCoA_DH/ox_N"/>
</dbReference>
<dbReference type="PANTHER" id="PTHR43884:SF12">
    <property type="entry name" value="ISOVALERYL-COA DEHYDROGENASE, MITOCHONDRIAL-RELATED"/>
    <property type="match status" value="1"/>
</dbReference>
<dbReference type="Gene3D" id="2.40.110.10">
    <property type="entry name" value="Butyryl-CoA Dehydrogenase, subunit A, domain 2"/>
    <property type="match status" value="1"/>
</dbReference>
<dbReference type="GO" id="GO:0050660">
    <property type="term" value="F:flavin adenine dinucleotide binding"/>
    <property type="evidence" value="ECO:0007669"/>
    <property type="project" value="InterPro"/>
</dbReference>
<feature type="domain" description="Acyl-CoA dehydrogenase/oxidase N-terminal" evidence="8">
    <location>
        <begin position="8"/>
        <end position="119"/>
    </location>
</feature>
<dbReference type="InterPro" id="IPR009100">
    <property type="entry name" value="AcylCoA_DH/oxidase_NM_dom_sf"/>
</dbReference>
<dbReference type="Pfam" id="PF00441">
    <property type="entry name" value="Acyl-CoA_dh_1"/>
    <property type="match status" value="1"/>
</dbReference>
<dbReference type="Pfam" id="PF02771">
    <property type="entry name" value="Acyl-CoA_dh_N"/>
    <property type="match status" value="1"/>
</dbReference>
<evidence type="ECO:0000256" key="4">
    <source>
        <dbReference type="ARBA" id="ARBA00022827"/>
    </source>
</evidence>
<sequence>MDDLFFNQDHIMIQDMVREFAESEIMPIARKLDEEEKFPTELVKQMGELGLMGINVPEKYGGSGLDMVAYATAVMGLARADASVAITMAAHTSLGTLPILLHGSEEQKKTYLPKLASGEVIGAFGLTEPEAGSDAGSTKTIAVKKGDDYIVNGGKIFITNAGKAGLLSFTSQIKHEDKLLGIGAFVIPTATAGLEIGPKEKKMGWRASDTRQLFFHNMKIPSSAMLGEPTDGFRTFLKTLTSGRISVGALAVGTAQGAYERALQYSTEREAFGRPINNFQSVSFKLADMATDIEASKLLIYHAAWMKDQNKDIVKEAAMAKLFASETAMRVATDAIQIHGGYGYVKEYDVERYFRDAKILEIGEGTSEIQRLIISREILKELQHNAL</sequence>
<dbReference type="InterPro" id="IPR009075">
    <property type="entry name" value="AcylCo_DH/oxidase_C"/>
</dbReference>
<keyword evidence="4" id="KW-0274">FAD</keyword>
<dbReference type="FunFam" id="1.10.540.10:FF:000002">
    <property type="entry name" value="Acyl-CoA dehydrogenase FadE19"/>
    <property type="match status" value="1"/>
</dbReference>
<accession>A0A381PPV8</accession>
<gene>
    <name evidence="9" type="ORF">METZ01_LOCUS21929</name>
</gene>
<dbReference type="InterPro" id="IPR006089">
    <property type="entry name" value="Acyl-CoA_DH_CS"/>
</dbReference>
<feature type="domain" description="Acyl-CoA dehydrogenase/oxidase C-terminal" evidence="6">
    <location>
        <begin position="231"/>
        <end position="378"/>
    </location>
</feature>
<dbReference type="PANTHER" id="PTHR43884">
    <property type="entry name" value="ACYL-COA DEHYDROGENASE"/>
    <property type="match status" value="1"/>
</dbReference>
<dbReference type="InterPro" id="IPR046373">
    <property type="entry name" value="Acyl-CoA_Oxase/DH_mid-dom_sf"/>
</dbReference>
<evidence type="ECO:0000256" key="2">
    <source>
        <dbReference type="ARBA" id="ARBA00009347"/>
    </source>
</evidence>
<feature type="domain" description="Acyl-CoA oxidase/dehydrogenase middle" evidence="7">
    <location>
        <begin position="123"/>
        <end position="217"/>
    </location>
</feature>
<dbReference type="EMBL" id="UINC01001051">
    <property type="protein sequence ID" value="SUZ69075.1"/>
    <property type="molecule type" value="Genomic_DNA"/>
</dbReference>
<dbReference type="Gene3D" id="1.10.540.10">
    <property type="entry name" value="Acyl-CoA dehydrogenase/oxidase, N-terminal domain"/>
    <property type="match status" value="1"/>
</dbReference>